<gene>
    <name evidence="1" type="ORF">EDC23_1603</name>
</gene>
<reference evidence="1 2" key="1">
    <citation type="submission" date="2019-03" db="EMBL/GenBank/DDBJ databases">
        <title>Genomic Encyclopedia of Type Strains, Phase IV (KMG-IV): sequencing the most valuable type-strain genomes for metagenomic binning, comparative biology and taxonomic classification.</title>
        <authorList>
            <person name="Goeker M."/>
        </authorList>
    </citation>
    <scope>NUCLEOTIDE SEQUENCE [LARGE SCALE GENOMIC DNA]</scope>
    <source>
        <strain evidence="1 2">DSM 16326</strain>
    </source>
</reference>
<accession>A0A4R8IWF1</accession>
<protein>
    <submittedName>
        <fullName evidence="1">Uncharacterized protein DUF4156</fullName>
    </submittedName>
</protein>
<dbReference type="Proteomes" id="UP000294914">
    <property type="component" value="Unassembled WGS sequence"/>
</dbReference>
<dbReference type="Pfam" id="PF13698">
    <property type="entry name" value="DUF4156"/>
    <property type="match status" value="1"/>
</dbReference>
<comment type="caution">
    <text evidence="1">The sequence shown here is derived from an EMBL/GenBank/DDBJ whole genome shotgun (WGS) entry which is preliminary data.</text>
</comment>
<dbReference type="PROSITE" id="PS51257">
    <property type="entry name" value="PROKAR_LIPOPROTEIN"/>
    <property type="match status" value="1"/>
</dbReference>
<dbReference type="RefSeq" id="WP_134083105.1">
    <property type="nucleotide sequence ID" value="NZ_SOQX01000003.1"/>
</dbReference>
<evidence type="ECO:0000313" key="1">
    <source>
        <dbReference type="EMBL" id="TDY01713.1"/>
    </source>
</evidence>
<name>A0A4R8IWF1_9GAMM</name>
<organism evidence="1 2">
    <name type="scientific">Thiohalophilus thiocyanatoxydans</name>
    <dbReference type="NCBI Taxonomy" id="381308"/>
    <lineage>
        <taxon>Bacteria</taxon>
        <taxon>Pseudomonadati</taxon>
        <taxon>Pseudomonadota</taxon>
        <taxon>Gammaproteobacteria</taxon>
        <taxon>Thiohalomonadales</taxon>
        <taxon>Thiohalophilaceae</taxon>
        <taxon>Thiohalophilus</taxon>
    </lineage>
</organism>
<dbReference type="InterPro" id="IPR025294">
    <property type="entry name" value="DUF4156"/>
</dbReference>
<keyword evidence="2" id="KW-1185">Reference proteome</keyword>
<evidence type="ECO:0000313" key="2">
    <source>
        <dbReference type="Proteomes" id="UP000294914"/>
    </source>
</evidence>
<dbReference type="EMBL" id="SOQX01000003">
    <property type="protein sequence ID" value="TDY01713.1"/>
    <property type="molecule type" value="Genomic_DNA"/>
</dbReference>
<proteinExistence type="predicted"/>
<dbReference type="AlphaFoldDB" id="A0A4R8IWF1"/>
<dbReference type="OrthoDB" id="6120981at2"/>
<sequence>MKKLFVVLALVALQGCSWVKLDPAAEQVRVVEAQHVEGCKRLGKTTVSVKSTVAGVERKEETMQEELEVLARNHAVDLKGDTIVATTGIEDGKRVYDVYRCKQTD</sequence>